<reference evidence="11" key="1">
    <citation type="journal article" date="2019" name="Int. J. Syst. Evol. Microbiol.">
        <title>The Global Catalogue of Microorganisms (GCM) 10K type strain sequencing project: providing services to taxonomists for standard genome sequencing and annotation.</title>
        <authorList>
            <consortium name="The Broad Institute Genomics Platform"/>
            <consortium name="The Broad Institute Genome Sequencing Center for Infectious Disease"/>
            <person name="Wu L."/>
            <person name="Ma J."/>
        </authorList>
    </citation>
    <scope>NUCLEOTIDE SEQUENCE [LARGE SCALE GENOMIC DNA]</scope>
    <source>
        <strain evidence="11">JCM 17933</strain>
    </source>
</reference>
<dbReference type="InterPro" id="IPR020806">
    <property type="entry name" value="PKS_PP-bd"/>
</dbReference>
<evidence type="ECO:0000256" key="6">
    <source>
        <dbReference type="ARBA" id="ARBA00022553"/>
    </source>
</evidence>
<dbReference type="PROSITE" id="PS50075">
    <property type="entry name" value="CARRIER"/>
    <property type="match status" value="1"/>
</dbReference>
<dbReference type="PANTHER" id="PTHR45527:SF10">
    <property type="entry name" value="PYOCHELIN SYNTHASE PCHF"/>
    <property type="match status" value="1"/>
</dbReference>
<evidence type="ECO:0000259" key="9">
    <source>
        <dbReference type="PROSITE" id="PS50075"/>
    </source>
</evidence>
<evidence type="ECO:0000256" key="5">
    <source>
        <dbReference type="ARBA" id="ARBA00022450"/>
    </source>
</evidence>
<dbReference type="SUPFAM" id="SSF56801">
    <property type="entry name" value="Acetyl-CoA synthetase-like"/>
    <property type="match status" value="1"/>
</dbReference>
<dbReference type="Gene3D" id="3.30.300.30">
    <property type="match status" value="1"/>
</dbReference>
<dbReference type="InterPro" id="IPR010071">
    <property type="entry name" value="AA_adenyl_dom"/>
</dbReference>
<proteinExistence type="inferred from homology"/>
<evidence type="ECO:0000256" key="4">
    <source>
        <dbReference type="ARBA" id="ARBA00016743"/>
    </source>
</evidence>
<dbReference type="SUPFAM" id="SSF53474">
    <property type="entry name" value="alpha/beta-Hydrolases"/>
    <property type="match status" value="1"/>
</dbReference>
<gene>
    <name evidence="10" type="ORF">GCM10023191_098750</name>
</gene>
<evidence type="ECO:0000313" key="11">
    <source>
        <dbReference type="Proteomes" id="UP001500503"/>
    </source>
</evidence>
<keyword evidence="7" id="KW-0436">Ligase</keyword>
<dbReference type="Pfam" id="PF00501">
    <property type="entry name" value="AMP-binding"/>
    <property type="match status" value="1"/>
</dbReference>
<dbReference type="EMBL" id="BAABHF010000067">
    <property type="protein sequence ID" value="GAA4521001.1"/>
    <property type="molecule type" value="Genomic_DNA"/>
</dbReference>
<dbReference type="Gene3D" id="3.40.50.1820">
    <property type="entry name" value="alpha/beta hydrolase"/>
    <property type="match status" value="1"/>
</dbReference>
<dbReference type="CDD" id="cd19535">
    <property type="entry name" value="Cyc_NRPS"/>
    <property type="match status" value="1"/>
</dbReference>
<dbReference type="InterPro" id="IPR000873">
    <property type="entry name" value="AMP-dep_synth/lig_dom"/>
</dbReference>
<comment type="caution">
    <text evidence="10">The sequence shown here is derived from an EMBL/GenBank/DDBJ whole genome shotgun (WGS) entry which is preliminary data.</text>
</comment>
<dbReference type="InterPro" id="IPR006162">
    <property type="entry name" value="Ppantetheine_attach_site"/>
</dbReference>
<dbReference type="Gene3D" id="3.30.559.10">
    <property type="entry name" value="Chloramphenicol acetyltransferase-like domain"/>
    <property type="match status" value="1"/>
</dbReference>
<comment type="cofactor">
    <cofactor evidence="1">
        <name>pantetheine 4'-phosphate</name>
        <dbReference type="ChEBI" id="CHEBI:47942"/>
    </cofactor>
</comment>
<evidence type="ECO:0000256" key="8">
    <source>
        <dbReference type="ARBA" id="ARBA00033440"/>
    </source>
</evidence>
<dbReference type="Pfam" id="PF00550">
    <property type="entry name" value="PP-binding"/>
    <property type="match status" value="1"/>
</dbReference>
<comment type="similarity">
    <text evidence="3">Belongs to the ATP-dependent AMP-binding enzyme family. MbtB subfamily.</text>
</comment>
<dbReference type="InterPro" id="IPR009081">
    <property type="entry name" value="PP-bd_ACP"/>
</dbReference>
<dbReference type="InterPro" id="IPR020802">
    <property type="entry name" value="TesA-like"/>
</dbReference>
<dbReference type="InterPro" id="IPR001031">
    <property type="entry name" value="Thioesterase"/>
</dbReference>
<protein>
    <recommendedName>
        <fullName evidence="4">Phenyloxazoline synthase MbtB</fullName>
    </recommendedName>
    <alternativeName>
        <fullName evidence="8">Mycobactin synthetase protein B</fullName>
    </alternativeName>
</protein>
<comment type="pathway">
    <text evidence="2">Siderophore biosynthesis; mycobactin biosynthesis.</text>
</comment>
<evidence type="ECO:0000256" key="2">
    <source>
        <dbReference type="ARBA" id="ARBA00005102"/>
    </source>
</evidence>
<keyword evidence="6" id="KW-0597">Phosphoprotein</keyword>
<dbReference type="InterPro" id="IPR057737">
    <property type="entry name" value="Condensation_MtbB-like"/>
</dbReference>
<evidence type="ECO:0000256" key="3">
    <source>
        <dbReference type="ARBA" id="ARBA00007380"/>
    </source>
</evidence>
<keyword evidence="5" id="KW-0596">Phosphopantetheine</keyword>
<dbReference type="Pfam" id="PF00975">
    <property type="entry name" value="Thioesterase"/>
    <property type="match status" value="1"/>
</dbReference>
<dbReference type="RefSeq" id="WP_345475586.1">
    <property type="nucleotide sequence ID" value="NZ_BAABHF010000067.1"/>
</dbReference>
<dbReference type="InterPro" id="IPR036736">
    <property type="entry name" value="ACP-like_sf"/>
</dbReference>
<keyword evidence="11" id="KW-1185">Reference proteome</keyword>
<dbReference type="SUPFAM" id="SSF52777">
    <property type="entry name" value="CoA-dependent acyltransferases"/>
    <property type="match status" value="2"/>
</dbReference>
<dbReference type="PANTHER" id="PTHR45527">
    <property type="entry name" value="NONRIBOSOMAL PEPTIDE SYNTHETASE"/>
    <property type="match status" value="1"/>
</dbReference>
<dbReference type="InterPro" id="IPR025110">
    <property type="entry name" value="AMP-bd_C"/>
</dbReference>
<dbReference type="SMART" id="SM00824">
    <property type="entry name" value="PKS_TE"/>
    <property type="match status" value="1"/>
</dbReference>
<sequence length="1341" mass="147279">MTTTEPDVPPVAPPAGGAALPDRFPLTDLQSAYMVGRSRVFELGGRQNYYLESEIVGLDPGRAEDAVNKVVERHEQLRTVMSKDGYQRVMGVEETPRVRVPVIDLTDLDRDRQEESIRQIRERMCGAGLDPAGWPLFEVVVSRLRPHRVRVHLRMSLILLDGSSMRTVISDWLEYYKNPGTELPPVHETFRQWRLSRLAREDDEEFRRQLAYWEERLDTLPEAPRLPTARQAAGIDSVWFTGRTSRLTEQQWRRFCANFRKHRVLPSTALLHVFAEALGAWAETPHFCLNFVHQYDIAYRPGVQQVVGQRSATLPLEVDLRHDEDFWARAQRLQRRLWRDMANKDVTAVRISRELAKRNGWTQRAAFPYVFTNNQGPGFDSMPPGRPAFRLVQRVQHTPQVLVDNQIRDALDGGIFSNIDFVEEAFPPGLPAAVVESYRRMLETLAGPDGADTRPDPVPPEHRAVVAAANDTTAPAPPGRLEDGFLRQAAGRPTAVAVRSARRSLTYRELERLSAAVADRLHAQGIGRGDVVPVVMTKGWEQVVAVLGVLRAGATYCPVDVDLPAERIRLLIQECSATVVLRQSHRVPDLGAGDSLTGLDVDELQAGPEPPEADGDECDPAYIIYTSGSTGRPKGVVIEHRAALNTIADVNRRIGLGPGDRVFGISSLSFDLSVWDVFGTLAAGGTLVLPDATARPDPLAWAAAAREHGVTVWNSVPALAEMLVEVTEQRPELGLPPLRAFLLSGDWVPTTLPRRMRALWPATRVIAMGGATEAAIWSNVYEVEDVDPRWQSVPYGRPLTNQTMKVLDHRLDVRPPWAVGEIYIGGIGLARGYWRDEQRTAERFVYHPVTGERLYRTGDLGRYWPDGTIEFLGREDRQVKIQGFRVEPGEIEAACRTHPMVRECVVCVDQAAGGKRLVALVVAEPGERPGRDAVAEHLAARLPRYMVPVLIEVVEALPLTPNGKVDHAAALALVRSAGEPAADLPEGDGVPGPDGSGPDLTERLGRLCAELLEVPSVSPDDDFFDLGGNSLLALRLVNRIRVELGVDIPMGRVFEAATVRGLAGLVAGHGPDVSCMVNLGDGAGEELILFHVLGGAVAPYRPLAQAWAGPVRAFQSRPLVDGSDAAFAPDLETMAAGYREELLRHRPEGPYLLGGASMGGSIAYEVARQLSARGHECRVVMFDTEIRDIHLPLTDADRHIGFLRTLRLGPPPEDAVAALRAAAPGTHTKIARDAAVAHGLLPGDVDEAGYEHLKRVQEHELALLAAYRPGPLDQRVLLFVAADEPERPDTLPAWRSVCPGIESEQASGDHFSMIAPDRLPRLAARIGAWLASGRPSAGRPA</sequence>
<dbReference type="InterPro" id="IPR045851">
    <property type="entry name" value="AMP-bd_C_sf"/>
</dbReference>
<dbReference type="SUPFAM" id="SSF47336">
    <property type="entry name" value="ACP-like"/>
    <property type="match status" value="1"/>
</dbReference>
<dbReference type="NCBIfam" id="TIGR01733">
    <property type="entry name" value="AA-adenyl-dom"/>
    <property type="match status" value="1"/>
</dbReference>
<dbReference type="Pfam" id="PF13193">
    <property type="entry name" value="AMP-binding_C"/>
    <property type="match status" value="1"/>
</dbReference>
<dbReference type="Pfam" id="PF00668">
    <property type="entry name" value="Condensation"/>
    <property type="match status" value="1"/>
</dbReference>
<dbReference type="InterPro" id="IPR023213">
    <property type="entry name" value="CAT-like_dom_sf"/>
</dbReference>
<dbReference type="PROSITE" id="PS00455">
    <property type="entry name" value="AMP_BINDING"/>
    <property type="match status" value="1"/>
</dbReference>
<dbReference type="Gene3D" id="3.30.559.30">
    <property type="entry name" value="Nonribosomal peptide synthetase, condensation domain"/>
    <property type="match status" value="1"/>
</dbReference>
<dbReference type="InterPro" id="IPR029058">
    <property type="entry name" value="AB_hydrolase_fold"/>
</dbReference>
<dbReference type="PROSITE" id="PS00012">
    <property type="entry name" value="PHOSPHOPANTETHEINE"/>
    <property type="match status" value="1"/>
</dbReference>
<dbReference type="InterPro" id="IPR001242">
    <property type="entry name" value="Condensation_dom"/>
</dbReference>
<dbReference type="Gene3D" id="1.10.1200.10">
    <property type="entry name" value="ACP-like"/>
    <property type="match status" value="1"/>
</dbReference>
<dbReference type="SMART" id="SM00823">
    <property type="entry name" value="PKS_PP"/>
    <property type="match status" value="1"/>
</dbReference>
<dbReference type="Gene3D" id="2.30.38.10">
    <property type="entry name" value="Luciferase, Domain 3"/>
    <property type="match status" value="1"/>
</dbReference>
<name>A0ABP8R8J3_9ACTN</name>
<dbReference type="Proteomes" id="UP001500503">
    <property type="component" value="Unassembled WGS sequence"/>
</dbReference>
<dbReference type="Gene3D" id="3.40.50.980">
    <property type="match status" value="2"/>
</dbReference>
<dbReference type="CDD" id="cd12114">
    <property type="entry name" value="A_NRPS_TlmIV_like"/>
    <property type="match status" value="1"/>
</dbReference>
<accession>A0ABP8R8J3</accession>
<evidence type="ECO:0000313" key="10">
    <source>
        <dbReference type="EMBL" id="GAA4521001.1"/>
    </source>
</evidence>
<evidence type="ECO:0000256" key="7">
    <source>
        <dbReference type="ARBA" id="ARBA00022598"/>
    </source>
</evidence>
<organism evidence="10 11">
    <name type="scientific">Actinoallomurus oryzae</name>
    <dbReference type="NCBI Taxonomy" id="502180"/>
    <lineage>
        <taxon>Bacteria</taxon>
        <taxon>Bacillati</taxon>
        <taxon>Actinomycetota</taxon>
        <taxon>Actinomycetes</taxon>
        <taxon>Streptosporangiales</taxon>
        <taxon>Thermomonosporaceae</taxon>
        <taxon>Actinoallomurus</taxon>
    </lineage>
</organism>
<dbReference type="InterPro" id="IPR020845">
    <property type="entry name" value="AMP-binding_CS"/>
</dbReference>
<feature type="domain" description="Carrier" evidence="9">
    <location>
        <begin position="995"/>
        <end position="1070"/>
    </location>
</feature>
<evidence type="ECO:0000256" key="1">
    <source>
        <dbReference type="ARBA" id="ARBA00001957"/>
    </source>
</evidence>